<sequence>MKYYFFHSVIFFVVVLVAVQHSICRYNVTYLYEVVCRYEVA</sequence>
<proteinExistence type="predicted"/>
<keyword evidence="2" id="KW-1185">Reference proteome</keyword>
<reference evidence="1 2" key="1">
    <citation type="submission" date="2016-10" db="EMBL/GenBank/DDBJ databases">
        <authorList>
            <person name="de Groot N.N."/>
        </authorList>
    </citation>
    <scope>NUCLEOTIDE SEQUENCE [LARGE SCALE GENOMIC DNA]</scope>
    <source>
        <strain evidence="1 2">CGMCC 1.10228</strain>
    </source>
</reference>
<dbReference type="EMBL" id="FNDD01000029">
    <property type="protein sequence ID" value="SDH78647.1"/>
    <property type="molecule type" value="Genomic_DNA"/>
</dbReference>
<evidence type="ECO:0000313" key="2">
    <source>
        <dbReference type="Proteomes" id="UP000198854"/>
    </source>
</evidence>
<organism evidence="1 2">
    <name type="scientific">Vibrio xiamenensis</name>
    <dbReference type="NCBI Taxonomy" id="861298"/>
    <lineage>
        <taxon>Bacteria</taxon>
        <taxon>Pseudomonadati</taxon>
        <taxon>Pseudomonadota</taxon>
        <taxon>Gammaproteobacteria</taxon>
        <taxon>Vibrionales</taxon>
        <taxon>Vibrionaceae</taxon>
        <taxon>Vibrio</taxon>
    </lineage>
</organism>
<name>A0A1G8F962_9VIBR</name>
<accession>A0A1G8F962</accession>
<evidence type="ECO:0000313" key="1">
    <source>
        <dbReference type="EMBL" id="SDH78647.1"/>
    </source>
</evidence>
<dbReference type="AlphaFoldDB" id="A0A1G8F962"/>
<gene>
    <name evidence="1" type="ORF">SAMN04488136_12932</name>
</gene>
<dbReference type="Proteomes" id="UP000198854">
    <property type="component" value="Unassembled WGS sequence"/>
</dbReference>
<protein>
    <submittedName>
        <fullName evidence="1">Uncharacterized protein</fullName>
    </submittedName>
</protein>